<dbReference type="InterPro" id="IPR050984">
    <property type="entry name" value="Gfo/Idh/MocA_domain"/>
</dbReference>
<dbReference type="SUPFAM" id="SSF55347">
    <property type="entry name" value="Glyceraldehyde-3-phosphate dehydrogenase-like, C-terminal domain"/>
    <property type="match status" value="1"/>
</dbReference>
<feature type="domain" description="Gfo/Idh/MocA-like oxidoreductase N-terminal" evidence="3">
    <location>
        <begin position="2"/>
        <end position="114"/>
    </location>
</feature>
<dbReference type="PANTHER" id="PTHR22604:SF105">
    <property type="entry name" value="TRANS-1,2-DIHYDROBENZENE-1,2-DIOL DEHYDROGENASE"/>
    <property type="match status" value="1"/>
</dbReference>
<dbReference type="AlphaFoldDB" id="A0A0B5QKA2"/>
<name>A0A0B5QKA2_CLOBE</name>
<dbReference type="SUPFAM" id="SSF51735">
    <property type="entry name" value="NAD(P)-binding Rossmann-fold domains"/>
    <property type="match status" value="1"/>
</dbReference>
<organism evidence="5 6">
    <name type="scientific">Clostridium beijerinckii</name>
    <name type="common">Clostridium MP</name>
    <dbReference type="NCBI Taxonomy" id="1520"/>
    <lineage>
        <taxon>Bacteria</taxon>
        <taxon>Bacillati</taxon>
        <taxon>Bacillota</taxon>
        <taxon>Clostridia</taxon>
        <taxon>Eubacteriales</taxon>
        <taxon>Clostridiaceae</taxon>
        <taxon>Clostridium</taxon>
    </lineage>
</organism>
<evidence type="ECO:0000256" key="1">
    <source>
        <dbReference type="ARBA" id="ARBA00010928"/>
    </source>
</evidence>
<dbReference type="InterPro" id="IPR000683">
    <property type="entry name" value="Gfo/Idh/MocA-like_OxRdtase_N"/>
</dbReference>
<comment type="similarity">
    <text evidence="1">Belongs to the Gfo/Idh/MocA family.</text>
</comment>
<dbReference type="Pfam" id="PF01408">
    <property type="entry name" value="GFO_IDH_MocA"/>
    <property type="match status" value="1"/>
</dbReference>
<evidence type="ECO:0000313" key="6">
    <source>
        <dbReference type="Proteomes" id="UP000031866"/>
    </source>
</evidence>
<evidence type="ECO:0000313" key="5">
    <source>
        <dbReference type="EMBL" id="AJG97143.1"/>
    </source>
</evidence>
<evidence type="ECO:0000256" key="2">
    <source>
        <dbReference type="ARBA" id="ARBA00023002"/>
    </source>
</evidence>
<reference evidence="6" key="1">
    <citation type="submission" date="2014-12" db="EMBL/GenBank/DDBJ databases">
        <title>Genome sequence of Clostridium beijerinckii strain 59B.</title>
        <authorList>
            <person name="Little G.T."/>
            <person name="Minton N.P."/>
        </authorList>
    </citation>
    <scope>NUCLEOTIDE SEQUENCE [LARGE SCALE GENOMIC DNA]</scope>
    <source>
        <strain evidence="6">59B</strain>
    </source>
</reference>
<keyword evidence="2" id="KW-0560">Oxidoreductase</keyword>
<protein>
    <submittedName>
        <fullName evidence="5">Oxidoreductase</fullName>
    </submittedName>
</protein>
<dbReference type="Gene3D" id="3.30.360.10">
    <property type="entry name" value="Dihydrodipicolinate Reductase, domain 2"/>
    <property type="match status" value="1"/>
</dbReference>
<evidence type="ECO:0000259" key="3">
    <source>
        <dbReference type="Pfam" id="PF01408"/>
    </source>
</evidence>
<dbReference type="PANTHER" id="PTHR22604">
    <property type="entry name" value="OXIDOREDUCTASES"/>
    <property type="match status" value="1"/>
</dbReference>
<dbReference type="Pfam" id="PF22725">
    <property type="entry name" value="GFO_IDH_MocA_C3"/>
    <property type="match status" value="1"/>
</dbReference>
<accession>A0A0B5QKA2</accession>
<dbReference type="GO" id="GO:0000166">
    <property type="term" value="F:nucleotide binding"/>
    <property type="evidence" value="ECO:0007669"/>
    <property type="project" value="InterPro"/>
</dbReference>
<dbReference type="Gene3D" id="3.40.50.720">
    <property type="entry name" value="NAD(P)-binding Rossmann-like Domain"/>
    <property type="match status" value="1"/>
</dbReference>
<dbReference type="OrthoDB" id="9783105at2"/>
<dbReference type="STRING" id="1520.LF65_00504"/>
<gene>
    <name evidence="5" type="ORF">LF65_00504</name>
</gene>
<proteinExistence type="inferred from homology"/>
<dbReference type="Proteomes" id="UP000031866">
    <property type="component" value="Chromosome"/>
</dbReference>
<dbReference type="KEGG" id="cbei:LF65_00504"/>
<sequence>MIRWGIIGLGNIALRFAKSLSYSNEGKLYAIASRTKEKRNEFYDKYNCEKVYENYNELLRDEEVDAVYIALPHGFHKHWSIEALRHKKAVLCEKPVGINSEEMKEIKKEAVLNNTFFMEAMKTRFVPIISDIKRMIRNKEIGDITAIEANFCNNAENIKPGSYLLDKEQGGALLDVGIYPLSFVMDMIDSEVKSIKSYMNINESGVDSYFEAKLTFEDGVIGTVEGAIDRNKERTAIIRGTKGWMEIPMYNRPNKAAVNLNSGKSYTIEKDIEFDDMYAEIKEVHNCLKESKLESDYLTLNESIRVMEVLDRIRMDAE</sequence>
<dbReference type="EMBL" id="CP010086">
    <property type="protein sequence ID" value="AJG97143.1"/>
    <property type="molecule type" value="Genomic_DNA"/>
</dbReference>
<dbReference type="InterPro" id="IPR055170">
    <property type="entry name" value="GFO_IDH_MocA-like_dom"/>
</dbReference>
<dbReference type="InterPro" id="IPR036291">
    <property type="entry name" value="NAD(P)-bd_dom_sf"/>
</dbReference>
<feature type="domain" description="GFO/IDH/MocA-like oxidoreductase" evidence="4">
    <location>
        <begin position="131"/>
        <end position="245"/>
    </location>
</feature>
<evidence type="ECO:0000259" key="4">
    <source>
        <dbReference type="Pfam" id="PF22725"/>
    </source>
</evidence>
<dbReference type="GO" id="GO:0016491">
    <property type="term" value="F:oxidoreductase activity"/>
    <property type="evidence" value="ECO:0007669"/>
    <property type="project" value="UniProtKB-KW"/>
</dbReference>
<dbReference type="RefSeq" id="WP_041893841.1">
    <property type="nucleotide sequence ID" value="NZ_CP010086.2"/>
</dbReference>